<proteinExistence type="predicted"/>
<gene>
    <name evidence="1" type="ORF">HPG69_001041</name>
</gene>
<name>A0A7J7E6P6_DICBM</name>
<dbReference type="Proteomes" id="UP000551758">
    <property type="component" value="Unassembled WGS sequence"/>
</dbReference>
<dbReference type="EMBL" id="JACDTQ010004046">
    <property type="protein sequence ID" value="KAF5911076.1"/>
    <property type="molecule type" value="Genomic_DNA"/>
</dbReference>
<protein>
    <submittedName>
        <fullName evidence="1">Uncharacterized protein</fullName>
    </submittedName>
</protein>
<comment type="caution">
    <text evidence="1">The sequence shown here is derived from an EMBL/GenBank/DDBJ whole genome shotgun (WGS) entry which is preliminary data.</text>
</comment>
<organism evidence="1 2">
    <name type="scientific">Diceros bicornis minor</name>
    <name type="common">South-central black rhinoceros</name>
    <dbReference type="NCBI Taxonomy" id="77932"/>
    <lineage>
        <taxon>Eukaryota</taxon>
        <taxon>Metazoa</taxon>
        <taxon>Chordata</taxon>
        <taxon>Craniata</taxon>
        <taxon>Vertebrata</taxon>
        <taxon>Euteleostomi</taxon>
        <taxon>Mammalia</taxon>
        <taxon>Eutheria</taxon>
        <taxon>Laurasiatheria</taxon>
        <taxon>Perissodactyla</taxon>
        <taxon>Rhinocerotidae</taxon>
        <taxon>Diceros</taxon>
    </lineage>
</organism>
<sequence>MAVCKIVLIWDHETSWNLENCFSCRDNTDVSLVGHEEVKYEMLAMIASGEQPYEGLTGVNQERIVAKDGEVQESS</sequence>
<dbReference type="AlphaFoldDB" id="A0A7J7E6P6"/>
<keyword evidence="2" id="KW-1185">Reference proteome</keyword>
<evidence type="ECO:0000313" key="1">
    <source>
        <dbReference type="EMBL" id="KAF5911076.1"/>
    </source>
</evidence>
<reference evidence="1 2" key="1">
    <citation type="journal article" date="2020" name="Mol. Biol. Evol.">
        <title>Interspecific Gene Flow and the Evolution of Specialization in Black and White Rhinoceros.</title>
        <authorList>
            <person name="Moodley Y."/>
            <person name="Westbury M.V."/>
            <person name="Russo I.M."/>
            <person name="Gopalakrishnan S."/>
            <person name="Rakotoarivelo A."/>
            <person name="Olsen R.A."/>
            <person name="Prost S."/>
            <person name="Tunstall T."/>
            <person name="Ryder O.A."/>
            <person name="Dalen L."/>
            <person name="Bruford M.W."/>
        </authorList>
    </citation>
    <scope>NUCLEOTIDE SEQUENCE [LARGE SCALE GENOMIC DNA]</scope>
    <source>
        <strain evidence="1">SBR-YM</strain>
        <tissue evidence="1">Skin</tissue>
    </source>
</reference>
<accession>A0A7J7E6P6</accession>
<evidence type="ECO:0000313" key="2">
    <source>
        <dbReference type="Proteomes" id="UP000551758"/>
    </source>
</evidence>